<dbReference type="InterPro" id="IPR051599">
    <property type="entry name" value="Cell_Envelope_Assoc"/>
</dbReference>
<keyword evidence="1" id="KW-1133">Transmembrane helix</keyword>
<feature type="transmembrane region" description="Helical" evidence="1">
    <location>
        <begin position="56"/>
        <end position="75"/>
    </location>
</feature>
<keyword evidence="4" id="KW-1185">Reference proteome</keyword>
<evidence type="ECO:0000259" key="2">
    <source>
        <dbReference type="Pfam" id="PF02698"/>
    </source>
</evidence>
<dbReference type="GO" id="GO:0000270">
    <property type="term" value="P:peptidoglycan metabolic process"/>
    <property type="evidence" value="ECO:0007669"/>
    <property type="project" value="TreeGrafter"/>
</dbReference>
<accession>A0A917GA20</accession>
<dbReference type="CDD" id="cd06259">
    <property type="entry name" value="YdcF-like"/>
    <property type="match status" value="1"/>
</dbReference>
<feature type="transmembrane region" description="Helical" evidence="1">
    <location>
        <begin position="129"/>
        <end position="152"/>
    </location>
</feature>
<organism evidence="3 4">
    <name type="scientific">Lysinibacillus alkalisoli</name>
    <dbReference type="NCBI Taxonomy" id="1911548"/>
    <lineage>
        <taxon>Bacteria</taxon>
        <taxon>Bacillati</taxon>
        <taxon>Bacillota</taxon>
        <taxon>Bacilli</taxon>
        <taxon>Bacillales</taxon>
        <taxon>Bacillaceae</taxon>
        <taxon>Lysinibacillus</taxon>
    </lineage>
</organism>
<dbReference type="GO" id="GO:0043164">
    <property type="term" value="P:Gram-negative-bacterium-type cell wall biogenesis"/>
    <property type="evidence" value="ECO:0007669"/>
    <property type="project" value="TreeGrafter"/>
</dbReference>
<proteinExistence type="predicted"/>
<dbReference type="PANTHER" id="PTHR30336:SF18">
    <property type="entry name" value="MEMBRANE PROTEIN"/>
    <property type="match status" value="1"/>
</dbReference>
<keyword evidence="1" id="KW-0472">Membrane</keyword>
<dbReference type="InterPro" id="IPR014729">
    <property type="entry name" value="Rossmann-like_a/b/a_fold"/>
</dbReference>
<dbReference type="InterPro" id="IPR003848">
    <property type="entry name" value="DUF218"/>
</dbReference>
<comment type="caution">
    <text evidence="3">The sequence shown here is derived from an EMBL/GenBank/DDBJ whole genome shotgun (WGS) entry which is preliminary data.</text>
</comment>
<dbReference type="RefSeq" id="WP_188615585.1">
    <property type="nucleotide sequence ID" value="NZ_BMJT01000010.1"/>
</dbReference>
<dbReference type="PANTHER" id="PTHR30336">
    <property type="entry name" value="INNER MEMBRANE PROTEIN, PROBABLE PERMEASE"/>
    <property type="match status" value="1"/>
</dbReference>
<reference evidence="3" key="2">
    <citation type="submission" date="2020-09" db="EMBL/GenBank/DDBJ databases">
        <authorList>
            <person name="Sun Q."/>
            <person name="Zhou Y."/>
        </authorList>
    </citation>
    <scope>NUCLEOTIDE SEQUENCE</scope>
    <source>
        <strain evidence="3">CGMCC 1.15760</strain>
    </source>
</reference>
<feature type="transmembrane region" description="Helical" evidence="1">
    <location>
        <begin position="95"/>
        <end position="117"/>
    </location>
</feature>
<dbReference type="Gene3D" id="3.40.50.620">
    <property type="entry name" value="HUPs"/>
    <property type="match status" value="1"/>
</dbReference>
<feature type="domain" description="DUF218" evidence="2">
    <location>
        <begin position="163"/>
        <end position="312"/>
    </location>
</feature>
<evidence type="ECO:0000313" key="3">
    <source>
        <dbReference type="EMBL" id="GGG30889.1"/>
    </source>
</evidence>
<protein>
    <submittedName>
        <fullName evidence="3">Membrane protein</fullName>
    </submittedName>
</protein>
<dbReference type="EMBL" id="BMJT01000010">
    <property type="protein sequence ID" value="GGG30889.1"/>
    <property type="molecule type" value="Genomic_DNA"/>
</dbReference>
<feature type="transmembrane region" description="Helical" evidence="1">
    <location>
        <begin position="26"/>
        <end position="44"/>
    </location>
</feature>
<dbReference type="Pfam" id="PF02698">
    <property type="entry name" value="DUF218"/>
    <property type="match status" value="1"/>
</dbReference>
<evidence type="ECO:0000256" key="1">
    <source>
        <dbReference type="SAM" id="Phobius"/>
    </source>
</evidence>
<gene>
    <name evidence="3" type="ORF">GCM10007425_26880</name>
</gene>
<sequence>MFMIVLLFLLFTILYVKEKRRFVNAIFFGFLVIAILFEIALDVIPTVSSQSQILTILYLIFLVSLVPITIFILTIGTFFNSKRLLEKEGKSLKNLFFALIGVGVTLLIVTPIIMVLTGQFQDGRMVIGYVYFAMLFGYVMFLYSCVISYAIFYHLTPVMYQPDYIIALGSGLIGDKVPPLLASRLNKAVELYHKKKQKTGVAPMLIMSGGQGSDELLAEADAMKQYILANYDIPSSHILVENQSVNTAQNMAFSKKIIEQHAEGKPYRSVFVTNEFHVFRASIYARKAGLDAEGVGAKTAFYYVPNAFTREFIGLLEMNKLYHIIVFLMITGMCGLLLLAYT</sequence>
<dbReference type="GO" id="GO:0005886">
    <property type="term" value="C:plasma membrane"/>
    <property type="evidence" value="ECO:0007669"/>
    <property type="project" value="TreeGrafter"/>
</dbReference>
<reference evidence="3" key="1">
    <citation type="journal article" date="2014" name="Int. J. Syst. Evol. Microbiol.">
        <title>Complete genome sequence of Corynebacterium casei LMG S-19264T (=DSM 44701T), isolated from a smear-ripened cheese.</title>
        <authorList>
            <consortium name="US DOE Joint Genome Institute (JGI-PGF)"/>
            <person name="Walter F."/>
            <person name="Albersmeier A."/>
            <person name="Kalinowski J."/>
            <person name="Ruckert C."/>
        </authorList>
    </citation>
    <scope>NUCLEOTIDE SEQUENCE</scope>
    <source>
        <strain evidence="3">CGMCC 1.15760</strain>
    </source>
</reference>
<name>A0A917GA20_9BACI</name>
<evidence type="ECO:0000313" key="4">
    <source>
        <dbReference type="Proteomes" id="UP000616608"/>
    </source>
</evidence>
<feature type="transmembrane region" description="Helical" evidence="1">
    <location>
        <begin position="321"/>
        <end position="341"/>
    </location>
</feature>
<dbReference type="Proteomes" id="UP000616608">
    <property type="component" value="Unassembled WGS sequence"/>
</dbReference>
<keyword evidence="1" id="KW-0812">Transmembrane</keyword>
<dbReference type="AlphaFoldDB" id="A0A917GA20"/>